<dbReference type="GO" id="GO:0003677">
    <property type="term" value="F:DNA binding"/>
    <property type="evidence" value="ECO:0007669"/>
    <property type="project" value="UniProtKB-KW"/>
</dbReference>
<keyword evidence="6" id="KW-1185">Reference proteome</keyword>
<dbReference type="Proteomes" id="UP000273252">
    <property type="component" value="Unassembled WGS sequence"/>
</dbReference>
<evidence type="ECO:0000256" key="2">
    <source>
        <dbReference type="ARBA" id="ARBA00023125"/>
    </source>
</evidence>
<dbReference type="CDD" id="cd06170">
    <property type="entry name" value="LuxR_C_like"/>
    <property type="match status" value="1"/>
</dbReference>
<dbReference type="InterPro" id="IPR036388">
    <property type="entry name" value="WH-like_DNA-bd_sf"/>
</dbReference>
<dbReference type="EMBL" id="QVMU01000001">
    <property type="protein sequence ID" value="RJX75746.1"/>
    <property type="molecule type" value="Genomic_DNA"/>
</dbReference>
<dbReference type="SMART" id="SM00421">
    <property type="entry name" value="HTH_LUXR"/>
    <property type="match status" value="1"/>
</dbReference>
<feature type="domain" description="HTH luxR-type" evidence="4">
    <location>
        <begin position="143"/>
        <end position="208"/>
    </location>
</feature>
<gene>
    <name evidence="5" type="ORF">DZ860_03490</name>
</gene>
<dbReference type="InterPro" id="IPR000792">
    <property type="entry name" value="Tscrpt_reg_LuxR_C"/>
</dbReference>
<dbReference type="RefSeq" id="WP_120029496.1">
    <property type="nucleotide sequence ID" value="NZ_QVMU01000001.1"/>
</dbReference>
<dbReference type="SUPFAM" id="SSF46894">
    <property type="entry name" value="C-terminal effector domain of the bipartite response regulators"/>
    <property type="match status" value="1"/>
</dbReference>
<dbReference type="PROSITE" id="PS50043">
    <property type="entry name" value="HTH_LUXR_2"/>
    <property type="match status" value="1"/>
</dbReference>
<protein>
    <submittedName>
        <fullName evidence="5">DNA-binding response regulator</fullName>
    </submittedName>
</protein>
<sequence length="219" mass="25062">MPLKNLVILGEKNLQASLIEQQLEQNVEANIIIEPHHQLSDVCGESVIDLVLIDFDYLEQLFSQDALPNFDLLGVNLLVHNVPTEKLDHAFIYWRSIKGLLLNSAPIKHLCESVLYILKGGLWLPRICLEKLVMLKRDPSLQRCAMYDSLTSRERQVLDQLTNGHSNKQIANQLFLSESTVKSHIYKIYRKLDIHKRREAVNIAKVVNNHPPISGRDLS</sequence>
<dbReference type="GO" id="GO:0006355">
    <property type="term" value="P:regulation of DNA-templated transcription"/>
    <property type="evidence" value="ECO:0007669"/>
    <property type="project" value="InterPro"/>
</dbReference>
<dbReference type="PANTHER" id="PTHR44688">
    <property type="entry name" value="DNA-BINDING TRANSCRIPTIONAL ACTIVATOR DEVR_DOSR"/>
    <property type="match status" value="1"/>
</dbReference>
<dbReference type="OrthoDB" id="561214at2"/>
<dbReference type="PRINTS" id="PR00038">
    <property type="entry name" value="HTHLUXR"/>
</dbReference>
<dbReference type="PANTHER" id="PTHR44688:SF16">
    <property type="entry name" value="DNA-BINDING TRANSCRIPTIONAL ACTIVATOR DEVR_DOSR"/>
    <property type="match status" value="1"/>
</dbReference>
<reference evidence="5 6" key="1">
    <citation type="submission" date="2018-08" db="EMBL/GenBank/DDBJ databases">
        <title>Vibrio isolated from the Eastern China Marginal Seas.</title>
        <authorList>
            <person name="Li Y."/>
        </authorList>
    </citation>
    <scope>NUCLEOTIDE SEQUENCE [LARGE SCALE GENOMIC DNA]</scope>
    <source>
        <strain evidence="5 6">BEI233</strain>
    </source>
</reference>
<keyword evidence="2 5" id="KW-0238">DNA-binding</keyword>
<keyword evidence="3" id="KW-0804">Transcription</keyword>
<evidence type="ECO:0000256" key="1">
    <source>
        <dbReference type="ARBA" id="ARBA00023015"/>
    </source>
</evidence>
<evidence type="ECO:0000313" key="6">
    <source>
        <dbReference type="Proteomes" id="UP000273252"/>
    </source>
</evidence>
<evidence type="ECO:0000259" key="4">
    <source>
        <dbReference type="PROSITE" id="PS50043"/>
    </source>
</evidence>
<dbReference type="AlphaFoldDB" id="A0A3A6QZ05"/>
<comment type="caution">
    <text evidence="5">The sequence shown here is derived from an EMBL/GenBank/DDBJ whole genome shotgun (WGS) entry which is preliminary data.</text>
</comment>
<organism evidence="5 6">
    <name type="scientific">Vibrio sinensis</name>
    <dbReference type="NCBI Taxonomy" id="2302434"/>
    <lineage>
        <taxon>Bacteria</taxon>
        <taxon>Pseudomonadati</taxon>
        <taxon>Pseudomonadota</taxon>
        <taxon>Gammaproteobacteria</taxon>
        <taxon>Vibrionales</taxon>
        <taxon>Vibrionaceae</taxon>
        <taxon>Vibrio</taxon>
    </lineage>
</organism>
<evidence type="ECO:0000313" key="5">
    <source>
        <dbReference type="EMBL" id="RJX75746.1"/>
    </source>
</evidence>
<keyword evidence="1" id="KW-0805">Transcription regulation</keyword>
<dbReference type="Gene3D" id="1.10.10.10">
    <property type="entry name" value="Winged helix-like DNA-binding domain superfamily/Winged helix DNA-binding domain"/>
    <property type="match status" value="1"/>
</dbReference>
<proteinExistence type="predicted"/>
<dbReference type="Gene3D" id="3.40.50.2300">
    <property type="match status" value="1"/>
</dbReference>
<dbReference type="Pfam" id="PF00196">
    <property type="entry name" value="GerE"/>
    <property type="match status" value="1"/>
</dbReference>
<accession>A0A3A6QZ05</accession>
<evidence type="ECO:0000256" key="3">
    <source>
        <dbReference type="ARBA" id="ARBA00023163"/>
    </source>
</evidence>
<dbReference type="InterPro" id="IPR016032">
    <property type="entry name" value="Sig_transdc_resp-reg_C-effctor"/>
</dbReference>
<name>A0A3A6QZ05_9VIBR</name>